<evidence type="ECO:0008006" key="3">
    <source>
        <dbReference type="Google" id="ProtNLM"/>
    </source>
</evidence>
<protein>
    <recommendedName>
        <fullName evidence="3">WYL domain-containing protein</fullName>
    </recommendedName>
</protein>
<dbReference type="Proteomes" id="UP001302249">
    <property type="component" value="Chromosome"/>
</dbReference>
<reference evidence="1 2" key="1">
    <citation type="submission" date="2023-09" db="EMBL/GenBank/DDBJ databases">
        <authorList>
            <person name="Rey-Velasco X."/>
        </authorList>
    </citation>
    <scope>NUCLEOTIDE SEQUENCE [LARGE SCALE GENOMIC DNA]</scope>
    <source>
        <strain evidence="1 2">W311</strain>
    </source>
</reference>
<gene>
    <name evidence="1" type="ORF">RPR59_10090</name>
</gene>
<evidence type="ECO:0000313" key="1">
    <source>
        <dbReference type="EMBL" id="WNO52808.1"/>
    </source>
</evidence>
<name>A0ABZ0B7G9_9SPHN</name>
<proteinExistence type="predicted"/>
<sequence>MTEAAPSGPAPTIFAAIVRRQCVSATYNRGELILAPHIIYTRHGEMYVDAITITRNGAPPRETKLGTFKLDGLGDLNLTQTGFDINPLFEPEAERYAGETLVAVEPG</sequence>
<keyword evidence="2" id="KW-1185">Reference proteome</keyword>
<organism evidence="1 2">
    <name type="scientific">Stakelama saccharophila</name>
    <dbReference type="NCBI Taxonomy" id="3075605"/>
    <lineage>
        <taxon>Bacteria</taxon>
        <taxon>Pseudomonadati</taxon>
        <taxon>Pseudomonadota</taxon>
        <taxon>Alphaproteobacteria</taxon>
        <taxon>Sphingomonadales</taxon>
        <taxon>Sphingomonadaceae</taxon>
        <taxon>Stakelama</taxon>
    </lineage>
</organism>
<dbReference type="RefSeq" id="WP_313913632.1">
    <property type="nucleotide sequence ID" value="NZ_CP135076.1"/>
</dbReference>
<evidence type="ECO:0000313" key="2">
    <source>
        <dbReference type="Proteomes" id="UP001302249"/>
    </source>
</evidence>
<dbReference type="EMBL" id="CP135076">
    <property type="protein sequence ID" value="WNO52808.1"/>
    <property type="molecule type" value="Genomic_DNA"/>
</dbReference>
<accession>A0ABZ0B7G9</accession>